<name>J9ZBR9_LEPFM</name>
<dbReference type="AlphaFoldDB" id="J9ZBR9"/>
<dbReference type="PATRIC" id="fig|1048260.3.peg.1780"/>
<gene>
    <name evidence="1" type="ordered locus">LFML04_1662</name>
</gene>
<accession>J9ZBR9</accession>
<dbReference type="Proteomes" id="UP000006177">
    <property type="component" value="Chromosome"/>
</dbReference>
<evidence type="ECO:0000313" key="2">
    <source>
        <dbReference type="Proteomes" id="UP000006177"/>
    </source>
</evidence>
<dbReference type="EMBL" id="CP002919">
    <property type="protein sequence ID" value="AFS53864.1"/>
    <property type="molecule type" value="Genomic_DNA"/>
</dbReference>
<protein>
    <submittedName>
        <fullName evidence="1">Transposase IS116/IS110/IS902</fullName>
    </submittedName>
</protein>
<dbReference type="HOGENOM" id="CLU_036902_15_0_0"/>
<proteinExistence type="predicted"/>
<reference evidence="1 2" key="1">
    <citation type="journal article" date="2011" name="J. Microbiol.">
        <title>Complete genome of Leptospirillum ferriphilum ML-04 provides insight into its physiology and environmental adaptation.</title>
        <authorList>
            <person name="Mi S."/>
            <person name="Song J."/>
            <person name="Lin J."/>
            <person name="Che Y."/>
            <person name="Zheng H."/>
            <person name="Lin J."/>
        </authorList>
    </citation>
    <scope>NUCLEOTIDE SEQUENCE [LARGE SCALE GENOMIC DNA]</scope>
    <source>
        <strain evidence="1 2">ML-04</strain>
    </source>
</reference>
<sequence>MRLADHRTDPLGRWIRRLKTERGANKAAVALANKTARTVWALLAWDQEYK</sequence>
<organism evidence="1 2">
    <name type="scientific">Leptospirillum ferriphilum (strain ML-04)</name>
    <dbReference type="NCBI Taxonomy" id="1048260"/>
    <lineage>
        <taxon>Bacteria</taxon>
        <taxon>Pseudomonadati</taxon>
        <taxon>Nitrospirota</taxon>
        <taxon>Nitrospiria</taxon>
        <taxon>Nitrospirales</taxon>
        <taxon>Nitrospiraceae</taxon>
        <taxon>Leptospirillum</taxon>
    </lineage>
</organism>
<dbReference type="KEGG" id="lfi:LFML04_1662"/>
<evidence type="ECO:0000313" key="1">
    <source>
        <dbReference type="EMBL" id="AFS53864.1"/>
    </source>
</evidence>
<dbReference type="STRING" id="1048260.LFML04_1662"/>